<dbReference type="OrthoDB" id="1871818at2759"/>
<dbReference type="FunFam" id="1.25.40.10:FF:000031">
    <property type="entry name" value="Pentatricopeptide repeat-containing protein mitochondrial"/>
    <property type="match status" value="1"/>
</dbReference>
<sequence length="532" mass="59347">MGLADEEALLNAFKSSIRSKNLVRGKHVHAYMVLTWIKVPVFFLNIITDMYAKCGSLQDAFAVFNAIENRNLISWNVMVANQVKCGAPKDAITVFRQMNMEGVAPDHVTFLGLLDACSCMSDLASGIQAHIQLVSSGLKPQSMTTNALINMYTKCYSMDLAHKVFEKMDEHTVISWNTLLSGYSMHRDWSRVIKCFEEMTHSPVEADYVSYLIAVNACASIGALELGLNVHTKLKQAGVKHDVVLENALLDMYTKCGGIDIALQIFNQMQVRNVISWTVMIMSNYYYRSLDMAFFLFDQMHCEGIIANDATILGILGACCNFGNFKRGQQIHAVLVNNEYEDFVHVGNAVIDMYSKLGSLENAHRCFDSMRKRDGITWNTIVSSYAKCGYAKEVLELLQQMREEGIKLDSTALAVVLSACSRAGLVAEAFTCLTTIQDDDQVTPNADYYACIVDLLARAGLLEMADELHECNLNQISLSSWRALLSACKVHGDSERAKAMANTLLHTQPSNAEVLDVISNMHYFLREDSIMR</sequence>
<evidence type="ECO:0000313" key="4">
    <source>
        <dbReference type="Proteomes" id="UP000825935"/>
    </source>
</evidence>
<dbReference type="Pfam" id="PF01535">
    <property type="entry name" value="PPR"/>
    <property type="match status" value="5"/>
</dbReference>
<accession>A0A8T2SND0</accession>
<name>A0A8T2SND0_CERRI</name>
<dbReference type="AlphaFoldDB" id="A0A8T2SND0"/>
<dbReference type="Pfam" id="PF13041">
    <property type="entry name" value="PPR_2"/>
    <property type="match status" value="2"/>
</dbReference>
<evidence type="ECO:0000256" key="1">
    <source>
        <dbReference type="ARBA" id="ARBA00022737"/>
    </source>
</evidence>
<reference evidence="3" key="1">
    <citation type="submission" date="2021-08" db="EMBL/GenBank/DDBJ databases">
        <title>WGS assembly of Ceratopteris richardii.</title>
        <authorList>
            <person name="Marchant D.B."/>
            <person name="Chen G."/>
            <person name="Jenkins J."/>
            <person name="Shu S."/>
            <person name="Leebens-Mack J."/>
            <person name="Grimwood J."/>
            <person name="Schmutz J."/>
            <person name="Soltis P."/>
            <person name="Soltis D."/>
            <person name="Chen Z.-H."/>
        </authorList>
    </citation>
    <scope>NUCLEOTIDE SEQUENCE</scope>
    <source>
        <strain evidence="3">Whitten #5841</strain>
        <tissue evidence="3">Leaf</tissue>
    </source>
</reference>
<dbReference type="GO" id="GO:0003723">
    <property type="term" value="F:RNA binding"/>
    <property type="evidence" value="ECO:0007669"/>
    <property type="project" value="InterPro"/>
</dbReference>
<dbReference type="PANTHER" id="PTHR47926:SF347">
    <property type="entry name" value="PENTATRICOPEPTIDE REPEAT-CONTAINING PROTEIN"/>
    <property type="match status" value="1"/>
</dbReference>
<dbReference type="Gene3D" id="1.25.40.10">
    <property type="entry name" value="Tetratricopeptide repeat domain"/>
    <property type="match status" value="4"/>
</dbReference>
<feature type="repeat" description="PPR" evidence="2">
    <location>
        <begin position="374"/>
        <end position="408"/>
    </location>
</feature>
<dbReference type="PANTHER" id="PTHR47926">
    <property type="entry name" value="PENTATRICOPEPTIDE REPEAT-CONTAINING PROTEIN"/>
    <property type="match status" value="1"/>
</dbReference>
<feature type="repeat" description="PPR" evidence="2">
    <location>
        <begin position="242"/>
        <end position="276"/>
    </location>
</feature>
<evidence type="ECO:0008006" key="5">
    <source>
        <dbReference type="Google" id="ProtNLM"/>
    </source>
</evidence>
<dbReference type="GO" id="GO:0048731">
    <property type="term" value="P:system development"/>
    <property type="evidence" value="ECO:0007669"/>
    <property type="project" value="UniProtKB-ARBA"/>
</dbReference>
<dbReference type="EMBL" id="CM035423">
    <property type="protein sequence ID" value="KAH7365461.1"/>
    <property type="molecule type" value="Genomic_DNA"/>
</dbReference>
<evidence type="ECO:0000313" key="3">
    <source>
        <dbReference type="EMBL" id="KAH7365461.1"/>
    </source>
</evidence>
<dbReference type="InterPro" id="IPR002885">
    <property type="entry name" value="PPR_rpt"/>
</dbReference>
<dbReference type="NCBIfam" id="TIGR00756">
    <property type="entry name" value="PPR"/>
    <property type="match status" value="3"/>
</dbReference>
<dbReference type="FunFam" id="1.25.40.10:FF:000158">
    <property type="entry name" value="pentatricopeptide repeat-containing protein At2g33680"/>
    <property type="match status" value="1"/>
</dbReference>
<proteinExistence type="predicted"/>
<feature type="repeat" description="PPR" evidence="2">
    <location>
        <begin position="71"/>
        <end position="105"/>
    </location>
</feature>
<gene>
    <name evidence="3" type="ORF">KP509_18G029400</name>
</gene>
<dbReference type="InterPro" id="IPR011990">
    <property type="entry name" value="TPR-like_helical_dom_sf"/>
</dbReference>
<comment type="caution">
    <text evidence="3">The sequence shown here is derived from an EMBL/GenBank/DDBJ whole genome shotgun (WGS) entry which is preliminary data.</text>
</comment>
<dbReference type="GO" id="GO:0009451">
    <property type="term" value="P:RNA modification"/>
    <property type="evidence" value="ECO:0007669"/>
    <property type="project" value="InterPro"/>
</dbReference>
<keyword evidence="4" id="KW-1185">Reference proteome</keyword>
<protein>
    <recommendedName>
        <fullName evidence="5">Pentatricopeptide repeat-containing protein</fullName>
    </recommendedName>
</protein>
<dbReference type="PROSITE" id="PS51375">
    <property type="entry name" value="PPR"/>
    <property type="match status" value="4"/>
</dbReference>
<keyword evidence="1" id="KW-0677">Repeat</keyword>
<evidence type="ECO:0000256" key="2">
    <source>
        <dbReference type="PROSITE-ProRule" id="PRU00708"/>
    </source>
</evidence>
<dbReference type="OMA" id="NGWVEDA"/>
<organism evidence="3 4">
    <name type="scientific">Ceratopteris richardii</name>
    <name type="common">Triangle waterfern</name>
    <dbReference type="NCBI Taxonomy" id="49495"/>
    <lineage>
        <taxon>Eukaryota</taxon>
        <taxon>Viridiplantae</taxon>
        <taxon>Streptophyta</taxon>
        <taxon>Embryophyta</taxon>
        <taxon>Tracheophyta</taxon>
        <taxon>Polypodiopsida</taxon>
        <taxon>Polypodiidae</taxon>
        <taxon>Polypodiales</taxon>
        <taxon>Pteridineae</taxon>
        <taxon>Pteridaceae</taxon>
        <taxon>Parkerioideae</taxon>
        <taxon>Ceratopteris</taxon>
    </lineage>
</organism>
<dbReference type="Proteomes" id="UP000825935">
    <property type="component" value="Chromosome 18"/>
</dbReference>
<dbReference type="InterPro" id="IPR046960">
    <property type="entry name" value="PPR_At4g14850-like_plant"/>
</dbReference>
<dbReference type="EMBL" id="CM035423">
    <property type="protein sequence ID" value="KAH7365460.1"/>
    <property type="molecule type" value="Genomic_DNA"/>
</dbReference>
<feature type="repeat" description="PPR" evidence="2">
    <location>
        <begin position="172"/>
        <end position="206"/>
    </location>
</feature>